<feature type="compositionally biased region" description="Low complexity" evidence="1">
    <location>
        <begin position="98"/>
        <end position="109"/>
    </location>
</feature>
<organism evidence="3 4">
    <name type="scientific">Halarchaeum rubridurum</name>
    <dbReference type="NCBI Taxonomy" id="489911"/>
    <lineage>
        <taxon>Archaea</taxon>
        <taxon>Methanobacteriati</taxon>
        <taxon>Methanobacteriota</taxon>
        <taxon>Stenosarchaea group</taxon>
        <taxon>Halobacteria</taxon>
        <taxon>Halobacteriales</taxon>
        <taxon>Halobacteriaceae</taxon>
    </lineage>
</organism>
<dbReference type="EMBL" id="BMOO01000002">
    <property type="protein sequence ID" value="GGM60202.1"/>
    <property type="molecule type" value="Genomic_DNA"/>
</dbReference>
<evidence type="ECO:0000313" key="3">
    <source>
        <dbReference type="EMBL" id="GGM60202.1"/>
    </source>
</evidence>
<dbReference type="AlphaFoldDB" id="A0A830FTX1"/>
<gene>
    <name evidence="3" type="ORF">GCM10009017_07950</name>
</gene>
<feature type="region of interest" description="Disordered" evidence="1">
    <location>
        <begin position="1"/>
        <end position="42"/>
    </location>
</feature>
<feature type="region of interest" description="Disordered" evidence="1">
    <location>
        <begin position="55"/>
        <end position="112"/>
    </location>
</feature>
<dbReference type="SUPFAM" id="SSF53448">
    <property type="entry name" value="Nucleotide-diphospho-sugar transferases"/>
    <property type="match status" value="1"/>
</dbReference>
<evidence type="ECO:0000259" key="2">
    <source>
        <dbReference type="Pfam" id="PF00535"/>
    </source>
</evidence>
<feature type="domain" description="Glycosyltransferase 2-like" evidence="2">
    <location>
        <begin position="121"/>
        <end position="250"/>
    </location>
</feature>
<dbReference type="Gene3D" id="3.90.550.10">
    <property type="entry name" value="Spore Coat Polysaccharide Biosynthesis Protein SpsA, Chain A"/>
    <property type="match status" value="1"/>
</dbReference>
<feature type="compositionally biased region" description="Basic and acidic residues" evidence="1">
    <location>
        <begin position="79"/>
        <end position="95"/>
    </location>
</feature>
<proteinExistence type="predicted"/>
<reference evidence="3" key="1">
    <citation type="journal article" date="2014" name="Int. J. Syst. Evol. Microbiol.">
        <title>Complete genome sequence of Corynebacterium casei LMG S-19264T (=DSM 44701T), isolated from a smear-ripened cheese.</title>
        <authorList>
            <consortium name="US DOE Joint Genome Institute (JGI-PGF)"/>
            <person name="Walter F."/>
            <person name="Albersmeier A."/>
            <person name="Kalinowski J."/>
            <person name="Ruckert C."/>
        </authorList>
    </citation>
    <scope>NUCLEOTIDE SEQUENCE</scope>
    <source>
        <strain evidence="3">JCM 16108</strain>
    </source>
</reference>
<sequence>MLPADSGLESAPPRSSDRDTLAFRAAKRPIVHRTPRRLGSDVTAATVARVGWAAATPSKRSFASAPSTSATTRAPRSGPPERRTGSDTRTSRDSLDVAEGARASAGTRGSARRCRVPVTTSVVVPVYNDPDGLSTTVESLLAQDTDDYEVVVADNGSTDETAALAAEFADTEPRVRRVVEDDVQGSYAARNAGIEAAEGDVVAFVDADMWVERDYVRGVTRATAERDYVGCRVELVAEDGTVARYRRASGFPIEQYVEEHGFAPTCCLVVTRRLLDEVGDFDARLVSNGDLEFGRRARRAGFALAYEPDVTMYHPARSTLRDVLSQNYRIGRGREQLRHYHGERFDVRPLADPRNVLPVHPGRFRDSLDAPAARRRDLLVWYGIACLQKWARTAGTFAQRRAETPHAEGYDAD</sequence>
<dbReference type="InterPro" id="IPR050834">
    <property type="entry name" value="Glycosyltransf_2"/>
</dbReference>
<evidence type="ECO:0000256" key="1">
    <source>
        <dbReference type="SAM" id="MobiDB-lite"/>
    </source>
</evidence>
<dbReference type="InterPro" id="IPR001173">
    <property type="entry name" value="Glyco_trans_2-like"/>
</dbReference>
<accession>A0A830FTX1</accession>
<dbReference type="PANTHER" id="PTHR43685:SF2">
    <property type="entry name" value="GLYCOSYLTRANSFERASE 2-LIKE DOMAIN-CONTAINING PROTEIN"/>
    <property type="match status" value="1"/>
</dbReference>
<feature type="compositionally biased region" description="Basic residues" evidence="1">
    <location>
        <begin position="25"/>
        <end position="36"/>
    </location>
</feature>
<dbReference type="Proteomes" id="UP000614609">
    <property type="component" value="Unassembled WGS sequence"/>
</dbReference>
<name>A0A830FTX1_9EURY</name>
<protein>
    <recommendedName>
        <fullName evidence="2">Glycosyltransferase 2-like domain-containing protein</fullName>
    </recommendedName>
</protein>
<reference evidence="3" key="2">
    <citation type="submission" date="2020-09" db="EMBL/GenBank/DDBJ databases">
        <authorList>
            <person name="Sun Q."/>
            <person name="Ohkuma M."/>
        </authorList>
    </citation>
    <scope>NUCLEOTIDE SEQUENCE</scope>
    <source>
        <strain evidence="3">JCM 16108</strain>
    </source>
</reference>
<keyword evidence="4" id="KW-1185">Reference proteome</keyword>
<feature type="compositionally biased region" description="Low complexity" evidence="1">
    <location>
        <begin position="63"/>
        <end position="76"/>
    </location>
</feature>
<comment type="caution">
    <text evidence="3">The sequence shown here is derived from an EMBL/GenBank/DDBJ whole genome shotgun (WGS) entry which is preliminary data.</text>
</comment>
<dbReference type="PANTHER" id="PTHR43685">
    <property type="entry name" value="GLYCOSYLTRANSFERASE"/>
    <property type="match status" value="1"/>
</dbReference>
<dbReference type="Pfam" id="PF00535">
    <property type="entry name" value="Glycos_transf_2"/>
    <property type="match status" value="1"/>
</dbReference>
<evidence type="ECO:0000313" key="4">
    <source>
        <dbReference type="Proteomes" id="UP000614609"/>
    </source>
</evidence>
<dbReference type="InterPro" id="IPR029044">
    <property type="entry name" value="Nucleotide-diphossugar_trans"/>
</dbReference>